<gene>
    <name evidence="1" type="ORF">NEMBOFW57_006950</name>
</gene>
<evidence type="ECO:0000313" key="2">
    <source>
        <dbReference type="Proteomes" id="UP001197093"/>
    </source>
</evidence>
<comment type="caution">
    <text evidence="1">The sequence shown here is derived from an EMBL/GenBank/DDBJ whole genome shotgun (WGS) entry which is preliminary data.</text>
</comment>
<reference evidence="1" key="1">
    <citation type="submission" date="2023-02" db="EMBL/GenBank/DDBJ databases">
        <authorList>
            <person name="Palmer J.M."/>
        </authorList>
    </citation>
    <scope>NUCLEOTIDE SEQUENCE</scope>
    <source>
        <strain evidence="1">FW57</strain>
    </source>
</reference>
<dbReference type="AlphaFoldDB" id="A0AAD4EUA8"/>
<organism evidence="1 2">
    <name type="scientific">Staphylotrichum longicolle</name>
    <dbReference type="NCBI Taxonomy" id="669026"/>
    <lineage>
        <taxon>Eukaryota</taxon>
        <taxon>Fungi</taxon>
        <taxon>Dikarya</taxon>
        <taxon>Ascomycota</taxon>
        <taxon>Pezizomycotina</taxon>
        <taxon>Sordariomycetes</taxon>
        <taxon>Sordariomycetidae</taxon>
        <taxon>Sordariales</taxon>
        <taxon>Chaetomiaceae</taxon>
        <taxon>Staphylotrichum</taxon>
    </lineage>
</organism>
<dbReference type="EMBL" id="JAHCVI010000003">
    <property type="protein sequence ID" value="KAG7287439.1"/>
    <property type="molecule type" value="Genomic_DNA"/>
</dbReference>
<sequence>MSFRPMSDAEFARLEAKGRELFAAMVEGARSNEYVPLDVNAEDELDVNAEDELDVNSEDELDVNVTKIAMDVGVPVDGYVSAEVWNTTGPRRAMTGLLAIVRLTVVNITTYRLVDKIRKQYRTVR</sequence>
<dbReference type="Proteomes" id="UP001197093">
    <property type="component" value="Unassembled WGS sequence"/>
</dbReference>
<proteinExistence type="predicted"/>
<accession>A0AAD4EUA8</accession>
<evidence type="ECO:0000313" key="1">
    <source>
        <dbReference type="EMBL" id="KAG7287439.1"/>
    </source>
</evidence>
<name>A0AAD4EUA8_9PEZI</name>
<keyword evidence="2" id="KW-1185">Reference proteome</keyword>
<protein>
    <submittedName>
        <fullName evidence="1">Uncharacterized protein</fullName>
    </submittedName>
</protein>